<evidence type="ECO:0000259" key="8">
    <source>
        <dbReference type="Pfam" id="PF20772"/>
    </source>
</evidence>
<evidence type="ECO:0000256" key="3">
    <source>
        <dbReference type="ARBA" id="ARBA00023015"/>
    </source>
</evidence>
<dbReference type="Pfam" id="PF01709">
    <property type="entry name" value="Transcrip_reg"/>
    <property type="match status" value="1"/>
</dbReference>
<protein>
    <recommendedName>
        <fullName evidence="6">Probable transcriptional regulatory protein OF376_00530</fullName>
    </recommendedName>
</protein>
<organism evidence="9 10">
    <name type="scientific">Ureaplasma miroungigenitalium</name>
    <dbReference type="NCBI Taxonomy" id="1042321"/>
    <lineage>
        <taxon>Bacteria</taxon>
        <taxon>Bacillati</taxon>
        <taxon>Mycoplasmatota</taxon>
        <taxon>Mycoplasmoidales</taxon>
        <taxon>Mycoplasmoidaceae</taxon>
        <taxon>Ureaplasma</taxon>
    </lineage>
</organism>
<dbReference type="GO" id="GO:0003677">
    <property type="term" value="F:DNA binding"/>
    <property type="evidence" value="ECO:0007669"/>
    <property type="project" value="UniProtKB-KW"/>
</dbReference>
<keyword evidence="4 6" id="KW-0238">DNA-binding</keyword>
<comment type="subcellular location">
    <subcellularLocation>
        <location evidence="6">Cytoplasm</location>
    </subcellularLocation>
</comment>
<dbReference type="InterPro" id="IPR026564">
    <property type="entry name" value="Transcrip_reg_TACO1-like_dom3"/>
</dbReference>
<dbReference type="InterPro" id="IPR002876">
    <property type="entry name" value="Transcrip_reg_TACO1-like"/>
</dbReference>
<dbReference type="Proteomes" id="UP001208245">
    <property type="component" value="Unassembled WGS sequence"/>
</dbReference>
<dbReference type="EMBL" id="JAOXHL010000001">
    <property type="protein sequence ID" value="MCV3728274.1"/>
    <property type="molecule type" value="Genomic_DNA"/>
</dbReference>
<comment type="caution">
    <text evidence="9">The sequence shown here is derived from an EMBL/GenBank/DDBJ whole genome shotgun (WGS) entry which is preliminary data.</text>
</comment>
<dbReference type="NCBIfam" id="TIGR01033">
    <property type="entry name" value="YebC/PmpR family DNA-binding transcriptional regulator"/>
    <property type="match status" value="1"/>
</dbReference>
<comment type="similarity">
    <text evidence="1 6">Belongs to the TACO1 family.</text>
</comment>
<dbReference type="PANTHER" id="PTHR12532">
    <property type="entry name" value="TRANSLATIONAL ACTIVATOR OF CYTOCHROME C OXIDASE 1"/>
    <property type="match status" value="1"/>
</dbReference>
<feature type="domain" description="TACO1/YebC-like N-terminal" evidence="8">
    <location>
        <begin position="6"/>
        <end position="71"/>
    </location>
</feature>
<proteinExistence type="inferred from homology"/>
<keyword evidence="5 6" id="KW-0804">Transcription</keyword>
<evidence type="ECO:0000256" key="5">
    <source>
        <dbReference type="ARBA" id="ARBA00023163"/>
    </source>
</evidence>
<dbReference type="Pfam" id="PF20772">
    <property type="entry name" value="TACO1_YebC_N"/>
    <property type="match status" value="1"/>
</dbReference>
<dbReference type="RefSeq" id="WP_263821603.1">
    <property type="nucleotide sequence ID" value="NZ_JAOXHL010000001.1"/>
</dbReference>
<evidence type="ECO:0000256" key="4">
    <source>
        <dbReference type="ARBA" id="ARBA00023125"/>
    </source>
</evidence>
<name>A0ABT3BLZ6_9BACT</name>
<accession>A0ABT3BLZ6</accession>
<evidence type="ECO:0000259" key="7">
    <source>
        <dbReference type="Pfam" id="PF01709"/>
    </source>
</evidence>
<sequence>MPRKHLIASGINKKQQQQAKIWMKCAKEIKAATKVGGPNPEANPRLKAAINRALSNNLSRDSIQRNIEGANKDQENLVELHYEAFGPNGLAIMIHCLTDNENRTISAIRGYLSKLNASLAKPNSVAMSFNEYAIFLIAKKDATEDQIIETLLEVDLIDLALIDDIYEVKVSKEHFVQAKTLLDDAQLVYMSADIKWVPDDYIGLDDQQKEKLVRFINSCDDDDDVQWVATNFEEEI</sequence>
<keyword evidence="10" id="KW-1185">Reference proteome</keyword>
<dbReference type="NCBIfam" id="NF009044">
    <property type="entry name" value="PRK12378.1"/>
    <property type="match status" value="1"/>
</dbReference>
<dbReference type="PANTHER" id="PTHR12532:SF6">
    <property type="entry name" value="TRANSCRIPTIONAL REGULATORY PROTEIN YEBC-RELATED"/>
    <property type="match status" value="1"/>
</dbReference>
<dbReference type="Gene3D" id="1.10.10.200">
    <property type="match status" value="1"/>
</dbReference>
<feature type="domain" description="TACO1/YebC-like second and third" evidence="7">
    <location>
        <begin position="79"/>
        <end position="232"/>
    </location>
</feature>
<evidence type="ECO:0000313" key="10">
    <source>
        <dbReference type="Proteomes" id="UP001208245"/>
    </source>
</evidence>
<dbReference type="InterPro" id="IPR049083">
    <property type="entry name" value="TACO1_YebC_N"/>
</dbReference>
<dbReference type="InterPro" id="IPR029072">
    <property type="entry name" value="YebC-like"/>
</dbReference>
<dbReference type="Gene3D" id="3.30.70.980">
    <property type="match status" value="2"/>
</dbReference>
<keyword evidence="3 6" id="KW-0805">Transcription regulation</keyword>
<dbReference type="SUPFAM" id="SSF75625">
    <property type="entry name" value="YebC-like"/>
    <property type="match status" value="1"/>
</dbReference>
<evidence type="ECO:0000256" key="6">
    <source>
        <dbReference type="HAMAP-Rule" id="MF_00693"/>
    </source>
</evidence>
<gene>
    <name evidence="9" type="ORF">OF376_00530</name>
</gene>
<dbReference type="InterPro" id="IPR017856">
    <property type="entry name" value="Integrase-like_N"/>
</dbReference>
<evidence type="ECO:0000256" key="1">
    <source>
        <dbReference type="ARBA" id="ARBA00008724"/>
    </source>
</evidence>
<evidence type="ECO:0000313" key="9">
    <source>
        <dbReference type="EMBL" id="MCV3728274.1"/>
    </source>
</evidence>
<dbReference type="HAMAP" id="MF_00693">
    <property type="entry name" value="Transcrip_reg_TACO1"/>
    <property type="match status" value="1"/>
</dbReference>
<keyword evidence="2 6" id="KW-0963">Cytoplasm</keyword>
<evidence type="ECO:0000256" key="2">
    <source>
        <dbReference type="ARBA" id="ARBA00022490"/>
    </source>
</evidence>
<dbReference type="InterPro" id="IPR048300">
    <property type="entry name" value="TACO1_YebC-like_2nd/3rd_dom"/>
</dbReference>
<reference evidence="9 10" key="1">
    <citation type="journal article" date="2020" name="Int. J. Syst. Evol. Microbiol.">
        <title>Ureaplasma miroungigenitalium sp. nov. isolated from northern elephant seals (Mirounga angustirostris) and Ureaplasma zalophigenitalium sp. nov. isolated from California sea lions (Zalophus californianus).</title>
        <authorList>
            <person name="Volokhov D.V."/>
            <person name="Gulland F.M."/>
            <person name="Gao Y."/>
            <person name="Chizhikov V.E."/>
        </authorList>
    </citation>
    <scope>NUCLEOTIDE SEQUENCE [LARGE SCALE GENOMIC DNA]</scope>
    <source>
        <strain evidence="9 10">ES3182-GEN</strain>
    </source>
</reference>